<dbReference type="InterPro" id="IPR050107">
    <property type="entry name" value="ABC_carbohydrate_import_ATPase"/>
</dbReference>
<evidence type="ECO:0000256" key="7">
    <source>
        <dbReference type="ARBA" id="ARBA00022840"/>
    </source>
</evidence>
<dbReference type="PANTHER" id="PTHR43790">
    <property type="entry name" value="CARBOHYDRATE TRANSPORT ATP-BINDING PROTEIN MG119-RELATED"/>
    <property type="match status" value="1"/>
</dbReference>
<evidence type="ECO:0000256" key="9">
    <source>
        <dbReference type="ARBA" id="ARBA00023136"/>
    </source>
</evidence>
<keyword evidence="5" id="KW-0677">Repeat</keyword>
<evidence type="ECO:0000313" key="11">
    <source>
        <dbReference type="EMBL" id="AJQ96993.1"/>
    </source>
</evidence>
<keyword evidence="7" id="KW-0067">ATP-binding</keyword>
<dbReference type="HOGENOM" id="CLU_000604_92_3_6"/>
<dbReference type="Proteomes" id="UP000032266">
    <property type="component" value="Chromosome"/>
</dbReference>
<dbReference type="InterPro" id="IPR003439">
    <property type="entry name" value="ABC_transporter-like_ATP-bd"/>
</dbReference>
<keyword evidence="9" id="KW-0472">Membrane</keyword>
<dbReference type="OrthoDB" id="9776369at2"/>
<dbReference type="SMART" id="SM00382">
    <property type="entry name" value="AAA"/>
    <property type="match status" value="2"/>
</dbReference>
<dbReference type="Gene3D" id="3.40.50.300">
    <property type="entry name" value="P-loop containing nucleotide triphosphate hydrolases"/>
    <property type="match status" value="2"/>
</dbReference>
<dbReference type="PATRIC" id="fig|1445510.3.peg.4922"/>
<evidence type="ECO:0000256" key="4">
    <source>
        <dbReference type="ARBA" id="ARBA00022597"/>
    </source>
</evidence>
<dbReference type="GO" id="GO:0016887">
    <property type="term" value="F:ATP hydrolysis activity"/>
    <property type="evidence" value="ECO:0007669"/>
    <property type="project" value="InterPro"/>
</dbReference>
<evidence type="ECO:0000313" key="12">
    <source>
        <dbReference type="Proteomes" id="UP000032266"/>
    </source>
</evidence>
<keyword evidence="12" id="KW-1185">Reference proteome</keyword>
<dbReference type="Pfam" id="PF00005">
    <property type="entry name" value="ABC_tran"/>
    <property type="match status" value="2"/>
</dbReference>
<feature type="domain" description="ABC transporter" evidence="10">
    <location>
        <begin position="10"/>
        <end position="245"/>
    </location>
</feature>
<dbReference type="STRING" id="1445510.YC6258_04961"/>
<evidence type="ECO:0000256" key="1">
    <source>
        <dbReference type="ARBA" id="ARBA00004202"/>
    </source>
</evidence>
<organism evidence="11 12">
    <name type="scientific">Gynuella sunshinyii YC6258</name>
    <dbReference type="NCBI Taxonomy" id="1445510"/>
    <lineage>
        <taxon>Bacteria</taxon>
        <taxon>Pseudomonadati</taxon>
        <taxon>Pseudomonadota</taxon>
        <taxon>Gammaproteobacteria</taxon>
        <taxon>Oceanospirillales</taxon>
        <taxon>Saccharospirillaceae</taxon>
        <taxon>Gynuella</taxon>
    </lineage>
</organism>
<evidence type="ECO:0000259" key="10">
    <source>
        <dbReference type="PROSITE" id="PS50893"/>
    </source>
</evidence>
<dbReference type="KEGG" id="gsn:YC6258_04961"/>
<dbReference type="GO" id="GO:0005886">
    <property type="term" value="C:plasma membrane"/>
    <property type="evidence" value="ECO:0007669"/>
    <property type="project" value="UniProtKB-SubCell"/>
</dbReference>
<proteinExistence type="predicted"/>
<dbReference type="CDD" id="cd03216">
    <property type="entry name" value="ABC_Carb_Monos_I"/>
    <property type="match status" value="1"/>
</dbReference>
<dbReference type="InterPro" id="IPR017871">
    <property type="entry name" value="ABC_transporter-like_CS"/>
</dbReference>
<dbReference type="InterPro" id="IPR027417">
    <property type="entry name" value="P-loop_NTPase"/>
</dbReference>
<dbReference type="PANTHER" id="PTHR43790:SF9">
    <property type="entry name" value="GALACTOFURANOSE TRANSPORTER ATP-BINDING PROTEIN YTFR"/>
    <property type="match status" value="1"/>
</dbReference>
<dbReference type="SUPFAM" id="SSF52540">
    <property type="entry name" value="P-loop containing nucleoside triphosphate hydrolases"/>
    <property type="match status" value="2"/>
</dbReference>
<evidence type="ECO:0000256" key="3">
    <source>
        <dbReference type="ARBA" id="ARBA00022475"/>
    </source>
</evidence>
<evidence type="ECO:0000256" key="6">
    <source>
        <dbReference type="ARBA" id="ARBA00022741"/>
    </source>
</evidence>
<comment type="subcellular location">
    <subcellularLocation>
        <location evidence="1">Cell membrane</location>
        <topology evidence="1">Peripheral membrane protein</topology>
    </subcellularLocation>
</comment>
<evidence type="ECO:0000256" key="2">
    <source>
        <dbReference type="ARBA" id="ARBA00022448"/>
    </source>
</evidence>
<keyword evidence="6" id="KW-0547">Nucleotide-binding</keyword>
<name>A0A0C5VUL0_9GAMM</name>
<evidence type="ECO:0000256" key="8">
    <source>
        <dbReference type="ARBA" id="ARBA00022967"/>
    </source>
</evidence>
<reference evidence="11 12" key="1">
    <citation type="submission" date="2014-01" db="EMBL/GenBank/DDBJ databases">
        <title>Full genme sequencing of cellulolytic bacterium Gynuella sunshinyii YC6258T gen. nov., sp. nov.</title>
        <authorList>
            <person name="Khan H."/>
            <person name="Chung E.J."/>
            <person name="Chung Y.R."/>
        </authorList>
    </citation>
    <scope>NUCLEOTIDE SEQUENCE [LARGE SCALE GENOMIC DNA]</scope>
    <source>
        <strain evidence="11 12">YC6258</strain>
    </source>
</reference>
<dbReference type="FunFam" id="3.40.50.300:FF:000127">
    <property type="entry name" value="Ribose import ATP-binding protein RbsA"/>
    <property type="match status" value="1"/>
</dbReference>
<keyword evidence="4 11" id="KW-0762">Sugar transport</keyword>
<keyword evidence="2" id="KW-0813">Transport</keyword>
<dbReference type="PROSITE" id="PS50893">
    <property type="entry name" value="ABC_TRANSPORTER_2"/>
    <property type="match status" value="2"/>
</dbReference>
<dbReference type="CDD" id="cd03215">
    <property type="entry name" value="ABC_Carb_Monos_II"/>
    <property type="match status" value="1"/>
</dbReference>
<keyword evidence="8" id="KW-1278">Translocase</keyword>
<gene>
    <name evidence="11" type="ORF">YC6258_04961</name>
</gene>
<dbReference type="AlphaFoldDB" id="A0A0C5VUL0"/>
<dbReference type="EMBL" id="CP007142">
    <property type="protein sequence ID" value="AJQ96993.1"/>
    <property type="molecule type" value="Genomic_DNA"/>
</dbReference>
<dbReference type="InterPro" id="IPR003593">
    <property type="entry name" value="AAA+_ATPase"/>
</dbReference>
<dbReference type="EC" id="3.6.3.17" evidence="11"/>
<dbReference type="GO" id="GO:0005524">
    <property type="term" value="F:ATP binding"/>
    <property type="evidence" value="ECO:0007669"/>
    <property type="project" value="UniProtKB-KW"/>
</dbReference>
<dbReference type="RefSeq" id="WP_044618872.1">
    <property type="nucleotide sequence ID" value="NZ_CP007142.1"/>
</dbReference>
<evidence type="ECO:0000256" key="5">
    <source>
        <dbReference type="ARBA" id="ARBA00022737"/>
    </source>
</evidence>
<accession>A0A0C5VUL0</accession>
<keyword evidence="3" id="KW-1003">Cell membrane</keyword>
<dbReference type="PROSITE" id="PS00211">
    <property type="entry name" value="ABC_TRANSPORTER_1"/>
    <property type="match status" value="1"/>
</dbReference>
<keyword evidence="11" id="KW-0378">Hydrolase</keyword>
<sequence length="502" mass="55195">MTQNLDQQLLQIEDISKGFAGVQALNNVSLSVSAGEVHALLGENGAGKSTLIKVLTGVYRRDKGRILLNQQEIMARDAGHAQQLGISTVYQEVNLIPTLTVTENLTLLHQNKKFGLISWNSAEQTARKMLQRVGLDIDPSRQLDSYSVAVQQLIAIARAIGTEARLLILDEPTASLDSREIERLFDLMRQLKSQGMGIIFVTHFLDQVYEITDRISVLRNGEHVGTYVTSELPREQLISAMIGKTFSAESSRRSALNNSNGDAPSLLEISELGKQRHLSPVSLSIASGEIVGLAGLLGSGRTELCDLVFGARHADQGGIQIRGTKRDISNPRQAIRNKIGYCPEDRKHDGIVAELSVRENMILALQANRGWWSSIPMAEQKQLVEKMIARLAIKTPDMNKPIGELSGGNQQKVILARWLITHPEILILDEPTRGIDVGAHHEIIEIMKELCDQGMGLMVASSELEELVAFANRVVVLRDRKKVAELAGEEISQKAIVNAIAQ</sequence>
<protein>
    <submittedName>
        <fullName evidence="11">ABC-type sugar transport system, ATPase component</fullName>
        <ecNumber evidence="11">3.6.3.17</ecNumber>
    </submittedName>
</protein>
<feature type="domain" description="ABC transporter" evidence="10">
    <location>
        <begin position="261"/>
        <end position="499"/>
    </location>
</feature>